<reference evidence="5" key="1">
    <citation type="submission" date="2021-01" db="EMBL/GenBank/DDBJ databases">
        <title>Whole genome shotgun sequence of Virgisporangium aliadipatigenens NBRC 105644.</title>
        <authorList>
            <person name="Komaki H."/>
            <person name="Tamura T."/>
        </authorList>
    </citation>
    <scope>NUCLEOTIDE SEQUENCE</scope>
    <source>
        <strain evidence="5">NBRC 105644</strain>
    </source>
</reference>
<comment type="caution">
    <text evidence="5">The sequence shown here is derived from an EMBL/GenBank/DDBJ whole genome shotgun (WGS) entry which is preliminary data.</text>
</comment>
<proteinExistence type="inferred from homology"/>
<dbReference type="AlphaFoldDB" id="A0A8J3YUP8"/>
<evidence type="ECO:0000256" key="2">
    <source>
        <dbReference type="ARBA" id="ARBA00022679"/>
    </source>
</evidence>
<accession>A0A8J3YUP8</accession>
<keyword evidence="3" id="KW-0012">Acyltransferase</keyword>
<dbReference type="CDD" id="cd04301">
    <property type="entry name" value="NAT_SF"/>
    <property type="match status" value="1"/>
</dbReference>
<dbReference type="FunFam" id="3.40.630.30:FF:000064">
    <property type="entry name" value="GNAT family acetyltransferase"/>
    <property type="match status" value="1"/>
</dbReference>
<evidence type="ECO:0000256" key="1">
    <source>
        <dbReference type="ARBA" id="ARBA00008694"/>
    </source>
</evidence>
<dbReference type="InterPro" id="IPR016181">
    <property type="entry name" value="Acyl_CoA_acyltransferase"/>
</dbReference>
<protein>
    <submittedName>
        <fullName evidence="5">N-acetyltransferase</fullName>
    </submittedName>
</protein>
<keyword evidence="6" id="KW-1185">Reference proteome</keyword>
<dbReference type="PANTHER" id="PTHR10545:SF29">
    <property type="entry name" value="GH14572P-RELATED"/>
    <property type="match status" value="1"/>
</dbReference>
<evidence type="ECO:0000259" key="4">
    <source>
        <dbReference type="PROSITE" id="PS51186"/>
    </source>
</evidence>
<dbReference type="Pfam" id="PF00583">
    <property type="entry name" value="Acetyltransf_1"/>
    <property type="match status" value="1"/>
</dbReference>
<sequence length="179" mass="19701">MDITIRPVTPADVPAVVGMVHDLAEFEQAAHECHLTEAQLTAALFDPAPALFGHVAVREDEPIGFALWFRNFSTWRGVHGVYLEDLYVRPSARGSGAGKALLATLASICVERGYERLEWWVLHWNPAREFYHSIGAGPMDEWIPYRLTGDPLRSLAAQAETWHGAPPGDSLPGGDDVES</sequence>
<evidence type="ECO:0000313" key="6">
    <source>
        <dbReference type="Proteomes" id="UP000619260"/>
    </source>
</evidence>
<dbReference type="SUPFAM" id="SSF55729">
    <property type="entry name" value="Acyl-CoA N-acyltransferases (Nat)"/>
    <property type="match status" value="1"/>
</dbReference>
<evidence type="ECO:0000313" key="5">
    <source>
        <dbReference type="EMBL" id="GIJ50175.1"/>
    </source>
</evidence>
<organism evidence="5 6">
    <name type="scientific">Virgisporangium aliadipatigenens</name>
    <dbReference type="NCBI Taxonomy" id="741659"/>
    <lineage>
        <taxon>Bacteria</taxon>
        <taxon>Bacillati</taxon>
        <taxon>Actinomycetota</taxon>
        <taxon>Actinomycetes</taxon>
        <taxon>Micromonosporales</taxon>
        <taxon>Micromonosporaceae</taxon>
        <taxon>Virgisporangium</taxon>
    </lineage>
</organism>
<dbReference type="Proteomes" id="UP000619260">
    <property type="component" value="Unassembled WGS sequence"/>
</dbReference>
<dbReference type="Gene3D" id="3.40.630.30">
    <property type="match status" value="1"/>
</dbReference>
<gene>
    <name evidence="5" type="ORF">Val02_70610</name>
</gene>
<keyword evidence="2" id="KW-0808">Transferase</keyword>
<evidence type="ECO:0000256" key="3">
    <source>
        <dbReference type="ARBA" id="ARBA00023315"/>
    </source>
</evidence>
<dbReference type="InterPro" id="IPR000182">
    <property type="entry name" value="GNAT_dom"/>
</dbReference>
<dbReference type="EMBL" id="BOPF01000033">
    <property type="protein sequence ID" value="GIJ50175.1"/>
    <property type="molecule type" value="Genomic_DNA"/>
</dbReference>
<dbReference type="PROSITE" id="PS51186">
    <property type="entry name" value="GNAT"/>
    <property type="match status" value="1"/>
</dbReference>
<comment type="similarity">
    <text evidence="1">Belongs to the acetyltransferase family.</text>
</comment>
<name>A0A8J3YUP8_9ACTN</name>
<dbReference type="GO" id="GO:0008080">
    <property type="term" value="F:N-acetyltransferase activity"/>
    <property type="evidence" value="ECO:0007669"/>
    <property type="project" value="UniProtKB-ARBA"/>
</dbReference>
<dbReference type="InterPro" id="IPR051016">
    <property type="entry name" value="Diverse_Substrate_AcTransf"/>
</dbReference>
<dbReference type="RefSeq" id="WP_203903612.1">
    <property type="nucleotide sequence ID" value="NZ_BOPF01000033.1"/>
</dbReference>
<dbReference type="PANTHER" id="PTHR10545">
    <property type="entry name" value="DIAMINE N-ACETYLTRANSFERASE"/>
    <property type="match status" value="1"/>
</dbReference>
<feature type="domain" description="N-acetyltransferase" evidence="4">
    <location>
        <begin position="3"/>
        <end position="157"/>
    </location>
</feature>